<dbReference type="EMBL" id="AP017646">
    <property type="protein sequence ID" value="BAW30179.1"/>
    <property type="molecule type" value="Genomic_DNA"/>
</dbReference>
<dbReference type="AlphaFoldDB" id="A0A1I7AKT7"/>
<reference evidence="2 4" key="2">
    <citation type="submission" date="2016-10" db="EMBL/GenBank/DDBJ databases">
        <authorList>
            <person name="Varghese N."/>
            <person name="Submissions S."/>
        </authorList>
    </citation>
    <scope>NUCLEOTIDE SEQUENCE [LARGE SCALE GENOMIC DNA]</scope>
    <source>
        <strain evidence="2 4">DSM 11855</strain>
    </source>
</reference>
<name>A0A1I7AKT7_METTE</name>
<gene>
    <name evidence="1" type="ORF">MESMT1_2249</name>
    <name evidence="2" type="ORF">SAMN02910340_02202</name>
</gene>
<proteinExistence type="predicted"/>
<sequence>MTLGKLLEDFLDYLEIFKIIRTFKLRMLYSDCTQIISELFKCVSKYALDKNLSGTSLDL</sequence>
<accession>A0A1I7AKT7</accession>
<dbReference type="Proteomes" id="UP000265557">
    <property type="component" value="Chromosome"/>
</dbReference>
<dbReference type="EMBL" id="FPAO01000009">
    <property type="protein sequence ID" value="SFT75532.1"/>
    <property type="molecule type" value="Genomic_DNA"/>
</dbReference>
<dbReference type="Proteomes" id="UP000323733">
    <property type="component" value="Unassembled WGS sequence"/>
</dbReference>
<evidence type="ECO:0000313" key="1">
    <source>
        <dbReference type="EMBL" id="BAW30179.1"/>
    </source>
</evidence>
<evidence type="ECO:0000313" key="3">
    <source>
        <dbReference type="Proteomes" id="UP000265557"/>
    </source>
</evidence>
<reference evidence="1 3" key="1">
    <citation type="submission" date="2016-09" db="EMBL/GenBank/DDBJ databases">
        <title>Complete Genome Sequence of Methanosarcina thermophila MT-1.</title>
        <authorList>
            <person name="Kouzuma A."/>
        </authorList>
    </citation>
    <scope>NUCLEOTIDE SEQUENCE [LARGE SCALE GENOMIC DNA]</scope>
    <source>
        <strain evidence="1 3">MT-1</strain>
    </source>
</reference>
<evidence type="ECO:0000313" key="2">
    <source>
        <dbReference type="EMBL" id="SFT75532.1"/>
    </source>
</evidence>
<organism evidence="2 4">
    <name type="scientific">Methanosarcina thermophila</name>
    <dbReference type="NCBI Taxonomy" id="2210"/>
    <lineage>
        <taxon>Archaea</taxon>
        <taxon>Methanobacteriati</taxon>
        <taxon>Methanobacteriota</taxon>
        <taxon>Stenosarchaea group</taxon>
        <taxon>Methanomicrobia</taxon>
        <taxon>Methanosarcinales</taxon>
        <taxon>Methanosarcinaceae</taxon>
        <taxon>Methanosarcina</taxon>
    </lineage>
</organism>
<evidence type="ECO:0000313" key="4">
    <source>
        <dbReference type="Proteomes" id="UP000323733"/>
    </source>
</evidence>
<protein>
    <submittedName>
        <fullName evidence="2">Uncharacterized protein</fullName>
    </submittedName>
</protein>
<accession>A0A3G9CYR6</accession>
<keyword evidence="4" id="KW-1185">Reference proteome</keyword>